<dbReference type="EMBL" id="CP012746">
    <property type="protein sequence ID" value="ALL64016.1"/>
    <property type="molecule type" value="Genomic_DNA"/>
</dbReference>
<evidence type="ECO:0000313" key="1">
    <source>
        <dbReference type="EMBL" id="ALL64016.1"/>
    </source>
</evidence>
<evidence type="ECO:0000313" key="2">
    <source>
        <dbReference type="Proteomes" id="UP000019146"/>
    </source>
</evidence>
<proteinExistence type="predicted"/>
<name>A0A0P0R734_9BURK</name>
<organism evidence="1 2">
    <name type="scientific">Paraburkholderia caribensis MBA4</name>
    <dbReference type="NCBI Taxonomy" id="1323664"/>
    <lineage>
        <taxon>Bacteria</taxon>
        <taxon>Pseudomonadati</taxon>
        <taxon>Pseudomonadota</taxon>
        <taxon>Betaproteobacteria</taxon>
        <taxon>Burkholderiales</taxon>
        <taxon>Burkholderiaceae</taxon>
        <taxon>Paraburkholderia</taxon>
    </lineage>
</organism>
<protein>
    <submittedName>
        <fullName evidence="1">Uncharacterized protein</fullName>
    </submittedName>
</protein>
<accession>A0A0P0R734</accession>
<sequence length="58" mass="6844">MPMHRAPNALRTTRATQAKQQRFEFGTTQKQCIRITEATRFRSCIALHRHTFRSNRNA</sequence>
<dbReference type="Proteomes" id="UP000019146">
    <property type="component" value="Chromosome 1"/>
</dbReference>
<dbReference type="KEGG" id="bcai:K788_0006853"/>
<reference evidence="1 2" key="1">
    <citation type="journal article" date="2014" name="Genome Announc.">
        <title>Draft Genome Sequence of the Haloacid-Degrading Burkholderia caribensis Strain MBA4.</title>
        <authorList>
            <person name="Pan Y."/>
            <person name="Kong K.F."/>
            <person name="Tsang J.S."/>
        </authorList>
    </citation>
    <scope>NUCLEOTIDE SEQUENCE [LARGE SCALE GENOMIC DNA]</scope>
    <source>
        <strain evidence="1 2">MBA4</strain>
    </source>
</reference>
<gene>
    <name evidence="1" type="ORF">K788_0006853</name>
</gene>
<dbReference type="AlphaFoldDB" id="A0A0P0R734"/>